<evidence type="ECO:0000256" key="15">
    <source>
        <dbReference type="SAM" id="Coils"/>
    </source>
</evidence>
<comment type="domain">
    <text evidence="12">Consists of two distinct domains, a catalytic core and a N-terminal extension that is involved in tRNA binding.</text>
</comment>
<protein>
    <recommendedName>
        <fullName evidence="12">Serine--tRNA ligase</fullName>
        <ecNumber evidence="12">6.1.1.11</ecNumber>
    </recommendedName>
    <alternativeName>
        <fullName evidence="12">Seryl-tRNA synthetase</fullName>
        <shortName evidence="12">SerRS</shortName>
    </alternativeName>
    <alternativeName>
        <fullName evidence="12">Seryl-tRNA(Ser/Sec) synthetase</fullName>
    </alternativeName>
</protein>
<keyword evidence="8 12" id="KW-0648">Protein biosynthesis</keyword>
<dbReference type="GO" id="GO:0005524">
    <property type="term" value="F:ATP binding"/>
    <property type="evidence" value="ECO:0007669"/>
    <property type="project" value="UniProtKB-UniRule"/>
</dbReference>
<dbReference type="Pfam" id="PF02403">
    <property type="entry name" value="Seryl_tRNA_N"/>
    <property type="match status" value="1"/>
</dbReference>
<feature type="binding site" evidence="12">
    <location>
        <begin position="229"/>
        <end position="231"/>
    </location>
    <ligand>
        <name>L-serine</name>
        <dbReference type="ChEBI" id="CHEBI:33384"/>
    </ligand>
</feature>
<dbReference type="Gene3D" id="1.10.287.40">
    <property type="entry name" value="Serine-tRNA synthetase, tRNA binding domain"/>
    <property type="match status" value="1"/>
</dbReference>
<dbReference type="InterPro" id="IPR002314">
    <property type="entry name" value="aa-tRNA-synt_IIb"/>
</dbReference>
<dbReference type="OrthoDB" id="9804647at2"/>
<comment type="similarity">
    <text evidence="3 12">Belongs to the class-II aminoacyl-tRNA synthetase family. Type-1 seryl-tRNA synthetase subfamily.</text>
</comment>
<dbReference type="InterPro" id="IPR015866">
    <property type="entry name" value="Ser-tRNA-synth_1_N"/>
</dbReference>
<comment type="subcellular location">
    <subcellularLocation>
        <location evidence="1 12">Cytoplasm</location>
    </subcellularLocation>
</comment>
<evidence type="ECO:0000256" key="9">
    <source>
        <dbReference type="ARBA" id="ARBA00023146"/>
    </source>
</evidence>
<keyword evidence="6 12" id="KW-0547">Nucleotide-binding</keyword>
<dbReference type="SUPFAM" id="SSF46589">
    <property type="entry name" value="tRNA-binding arm"/>
    <property type="match status" value="1"/>
</dbReference>
<evidence type="ECO:0000313" key="18">
    <source>
        <dbReference type="Proteomes" id="UP000078543"/>
    </source>
</evidence>
<feature type="coiled-coil region" evidence="15">
    <location>
        <begin position="30"/>
        <end position="64"/>
    </location>
</feature>
<dbReference type="EMBL" id="LWQU01000153">
    <property type="protein sequence ID" value="OAN48856.1"/>
    <property type="molecule type" value="Genomic_DNA"/>
</dbReference>
<feature type="binding site" evidence="12">
    <location>
        <position position="381"/>
    </location>
    <ligand>
        <name>L-serine</name>
        <dbReference type="ChEBI" id="CHEBI:33384"/>
    </ligand>
</feature>
<evidence type="ECO:0000256" key="2">
    <source>
        <dbReference type="ARBA" id="ARBA00005045"/>
    </source>
</evidence>
<dbReference type="UniPathway" id="UPA00906">
    <property type="reaction ID" value="UER00895"/>
</dbReference>
<feature type="binding site" evidence="13">
    <location>
        <position position="260"/>
    </location>
    <ligand>
        <name>L-serine</name>
        <dbReference type="ChEBI" id="CHEBI:33384"/>
    </ligand>
</feature>
<gene>
    <name evidence="12" type="primary">serS</name>
    <name evidence="17" type="ORF">A6A05_14330</name>
</gene>
<comment type="subunit">
    <text evidence="12">Homodimer. The tRNA molecule binds across the dimer.</text>
</comment>
<comment type="caution">
    <text evidence="17">The sequence shown here is derived from an EMBL/GenBank/DDBJ whole genome shotgun (WGS) entry which is preliminary data.</text>
</comment>
<dbReference type="GO" id="GO:0004828">
    <property type="term" value="F:serine-tRNA ligase activity"/>
    <property type="evidence" value="ECO:0007669"/>
    <property type="project" value="UniProtKB-UniRule"/>
</dbReference>
<evidence type="ECO:0000256" key="7">
    <source>
        <dbReference type="ARBA" id="ARBA00022840"/>
    </source>
</evidence>
<comment type="function">
    <text evidence="12">Catalyzes the attachment of serine to tRNA(Ser). Is also able to aminoacylate tRNA(Sec) with serine, to form the misacylated tRNA L-seryl-tRNA(Sec), which will be further converted into selenocysteinyl-tRNA(Sec).</text>
</comment>
<feature type="binding site" evidence="13">
    <location>
        <position position="379"/>
    </location>
    <ligand>
        <name>L-serine</name>
        <dbReference type="ChEBI" id="CHEBI:33384"/>
    </ligand>
</feature>
<comment type="caution">
    <text evidence="12">Lacks conserved residue(s) required for the propagation of feature annotation.</text>
</comment>
<evidence type="ECO:0000313" key="17">
    <source>
        <dbReference type="EMBL" id="OAN48856.1"/>
    </source>
</evidence>
<comment type="pathway">
    <text evidence="2 12">Aminoacyl-tRNA biosynthesis; selenocysteinyl-tRNA(Sec) biosynthesis; L-seryl-tRNA(Sec) from L-serine and tRNA(Sec): step 1/1.</text>
</comment>
<organism evidence="17 18">
    <name type="scientific">Magnetospirillum moscoviense</name>
    <dbReference type="NCBI Taxonomy" id="1437059"/>
    <lineage>
        <taxon>Bacteria</taxon>
        <taxon>Pseudomonadati</taxon>
        <taxon>Pseudomonadota</taxon>
        <taxon>Alphaproteobacteria</taxon>
        <taxon>Rhodospirillales</taxon>
        <taxon>Rhodospirillaceae</taxon>
        <taxon>Magnetospirillum</taxon>
    </lineage>
</organism>
<sequence length="420" mass="46354">MHDLKAIRDNGAAFDAGLARRGLEGRSTHILHLDSERRQAQTRLQEMQARRNEASKQIGLLKKQGQDASGVMADIAQLKDDVTLLEAQDKSLGEEIDALLAALPNLPAADVPDGPDEDHNVEIRRWGTPASFDFKPLEHDAIGEKLGLMDFDGAAKLSGARFVVLKGALARLERALSSFMLDVQTGEHGYTEMSPPTLVKDSALFGTGQLPKFGDDLFKTSTGHWLIPTAEVPLTNLVADQILDEAQLPIRMTALTPCYRSEAGAAGKDTRGMIRQHQFWKVEMVSIAHPDQSDAEHLRMTQCAETILQRLGLPYRTIVLCTGDMGFSTQKTYDIEVWLPGQNRYREISSCSNCGDFQARRMKARFRSDKGNRFVHTLNGSGLAVGRTLVAVLENYQQADGRVRVPDCLRPYMGGLEIIG</sequence>
<keyword evidence="9 12" id="KW-0030">Aminoacyl-tRNA synthetase</keyword>
<evidence type="ECO:0000259" key="16">
    <source>
        <dbReference type="PROSITE" id="PS50862"/>
    </source>
</evidence>
<evidence type="ECO:0000256" key="14">
    <source>
        <dbReference type="PIRSR" id="PIRSR001529-2"/>
    </source>
</evidence>
<feature type="binding site" evidence="12 14">
    <location>
        <begin position="347"/>
        <end position="350"/>
    </location>
    <ligand>
        <name>ATP</name>
        <dbReference type="ChEBI" id="CHEBI:30616"/>
    </ligand>
</feature>
<dbReference type="InterPro" id="IPR006195">
    <property type="entry name" value="aa-tRNA-synth_II"/>
</dbReference>
<keyword evidence="4 12" id="KW-0963">Cytoplasm</keyword>
<accession>A0A178MJK3</accession>
<keyword evidence="7 12" id="KW-0067">ATP-binding</keyword>
<evidence type="ECO:0000256" key="13">
    <source>
        <dbReference type="PIRSR" id="PIRSR001529-1"/>
    </source>
</evidence>
<comment type="catalytic activity">
    <reaction evidence="10 12">
        <text>tRNA(Sec) + L-serine + ATP = L-seryl-tRNA(Sec) + AMP + diphosphate + H(+)</text>
        <dbReference type="Rhea" id="RHEA:42580"/>
        <dbReference type="Rhea" id="RHEA-COMP:9742"/>
        <dbReference type="Rhea" id="RHEA-COMP:10128"/>
        <dbReference type="ChEBI" id="CHEBI:15378"/>
        <dbReference type="ChEBI" id="CHEBI:30616"/>
        <dbReference type="ChEBI" id="CHEBI:33019"/>
        <dbReference type="ChEBI" id="CHEBI:33384"/>
        <dbReference type="ChEBI" id="CHEBI:78442"/>
        <dbReference type="ChEBI" id="CHEBI:78533"/>
        <dbReference type="ChEBI" id="CHEBI:456215"/>
        <dbReference type="EC" id="6.1.1.11"/>
    </reaction>
</comment>
<dbReference type="PROSITE" id="PS50862">
    <property type="entry name" value="AA_TRNA_LIGASE_II"/>
    <property type="match status" value="1"/>
</dbReference>
<dbReference type="InterPro" id="IPR033729">
    <property type="entry name" value="SerRS_core"/>
</dbReference>
<dbReference type="GO" id="GO:0016260">
    <property type="term" value="P:selenocysteine biosynthetic process"/>
    <property type="evidence" value="ECO:0007669"/>
    <property type="project" value="UniProtKB-UniRule"/>
</dbReference>
<dbReference type="PIRSF" id="PIRSF001529">
    <property type="entry name" value="Ser-tRNA-synth_IIa"/>
    <property type="match status" value="1"/>
</dbReference>
<dbReference type="InterPro" id="IPR002317">
    <property type="entry name" value="Ser-tRNA-ligase_type_1"/>
</dbReference>
<feature type="binding site" evidence="12 13">
    <location>
        <position position="283"/>
    </location>
    <ligand>
        <name>L-serine</name>
        <dbReference type="ChEBI" id="CHEBI:33384"/>
    </ligand>
</feature>
<dbReference type="AlphaFoldDB" id="A0A178MJK3"/>
<dbReference type="PRINTS" id="PR00981">
    <property type="entry name" value="TRNASYNTHSER"/>
</dbReference>
<dbReference type="Proteomes" id="UP000078543">
    <property type="component" value="Unassembled WGS sequence"/>
</dbReference>
<dbReference type="PANTHER" id="PTHR43697">
    <property type="entry name" value="SERYL-TRNA SYNTHETASE"/>
    <property type="match status" value="1"/>
</dbReference>
<dbReference type="EC" id="6.1.1.11" evidence="12"/>
<dbReference type="GO" id="GO:0006434">
    <property type="term" value="P:seryl-tRNA aminoacylation"/>
    <property type="evidence" value="ECO:0007669"/>
    <property type="project" value="UniProtKB-UniRule"/>
</dbReference>
<evidence type="ECO:0000256" key="11">
    <source>
        <dbReference type="ARBA" id="ARBA00048823"/>
    </source>
</evidence>
<evidence type="ECO:0000256" key="4">
    <source>
        <dbReference type="ARBA" id="ARBA00022490"/>
    </source>
</evidence>
<dbReference type="RefSeq" id="WP_068502321.1">
    <property type="nucleotide sequence ID" value="NZ_LWQU01000153.1"/>
</dbReference>
<dbReference type="NCBIfam" id="TIGR00414">
    <property type="entry name" value="serS"/>
    <property type="match status" value="1"/>
</dbReference>
<name>A0A178MJK3_9PROT</name>
<dbReference type="InterPro" id="IPR042103">
    <property type="entry name" value="SerRS_1_N_sf"/>
</dbReference>
<reference evidence="17 18" key="1">
    <citation type="submission" date="2016-04" db="EMBL/GenBank/DDBJ databases">
        <title>Draft genome sequence of freshwater magnetotactic bacteria Magnetospirillum marisnigri SP-1 and Magnetospirillum moscoviense BB-1.</title>
        <authorList>
            <person name="Koziaeva V."/>
            <person name="Dziuba M.V."/>
            <person name="Ivanov T.M."/>
            <person name="Kuznetsov B."/>
            <person name="Grouzdev D.S."/>
        </authorList>
    </citation>
    <scope>NUCLEOTIDE SEQUENCE [LARGE SCALE GENOMIC DNA]</scope>
    <source>
        <strain evidence="17 18">BB-1</strain>
    </source>
</reference>
<evidence type="ECO:0000256" key="8">
    <source>
        <dbReference type="ARBA" id="ARBA00022917"/>
    </source>
</evidence>
<feature type="binding site" evidence="13">
    <location>
        <position position="229"/>
    </location>
    <ligand>
        <name>L-serine</name>
        <dbReference type="ChEBI" id="CHEBI:33384"/>
    </ligand>
</feature>
<evidence type="ECO:0000256" key="1">
    <source>
        <dbReference type="ARBA" id="ARBA00004496"/>
    </source>
</evidence>
<dbReference type="CDD" id="cd00770">
    <property type="entry name" value="SerRS_core"/>
    <property type="match status" value="1"/>
</dbReference>
<dbReference type="GO" id="GO:0005737">
    <property type="term" value="C:cytoplasm"/>
    <property type="evidence" value="ECO:0007669"/>
    <property type="project" value="UniProtKB-SubCell"/>
</dbReference>
<proteinExistence type="inferred from homology"/>
<dbReference type="PANTHER" id="PTHR43697:SF1">
    <property type="entry name" value="SERINE--TRNA LIGASE"/>
    <property type="match status" value="1"/>
</dbReference>
<keyword evidence="5 12" id="KW-0436">Ligase</keyword>
<evidence type="ECO:0000256" key="6">
    <source>
        <dbReference type="ARBA" id="ARBA00022741"/>
    </source>
</evidence>
<dbReference type="InterPro" id="IPR010978">
    <property type="entry name" value="tRNA-bd_arm"/>
</dbReference>
<evidence type="ECO:0000256" key="12">
    <source>
        <dbReference type="HAMAP-Rule" id="MF_00176"/>
    </source>
</evidence>
<dbReference type="SUPFAM" id="SSF55681">
    <property type="entry name" value="Class II aaRS and biotin synthetases"/>
    <property type="match status" value="1"/>
</dbReference>
<keyword evidence="18" id="KW-1185">Reference proteome</keyword>
<dbReference type="STRING" id="1437059.A6A05_14330"/>
<dbReference type="Gene3D" id="3.30.930.10">
    <property type="entry name" value="Bira Bifunctional Protein, Domain 2"/>
    <property type="match status" value="1"/>
</dbReference>
<evidence type="ECO:0000256" key="3">
    <source>
        <dbReference type="ARBA" id="ARBA00010728"/>
    </source>
</evidence>
<evidence type="ECO:0000256" key="5">
    <source>
        <dbReference type="ARBA" id="ARBA00022598"/>
    </source>
</evidence>
<dbReference type="InterPro" id="IPR045864">
    <property type="entry name" value="aa-tRNA-synth_II/BPL/LPL"/>
</dbReference>
<comment type="catalytic activity">
    <reaction evidence="11 12">
        <text>tRNA(Ser) + L-serine + ATP = L-seryl-tRNA(Ser) + AMP + diphosphate + H(+)</text>
        <dbReference type="Rhea" id="RHEA:12292"/>
        <dbReference type="Rhea" id="RHEA-COMP:9669"/>
        <dbReference type="Rhea" id="RHEA-COMP:9703"/>
        <dbReference type="ChEBI" id="CHEBI:15378"/>
        <dbReference type="ChEBI" id="CHEBI:30616"/>
        <dbReference type="ChEBI" id="CHEBI:33019"/>
        <dbReference type="ChEBI" id="CHEBI:33384"/>
        <dbReference type="ChEBI" id="CHEBI:78442"/>
        <dbReference type="ChEBI" id="CHEBI:78533"/>
        <dbReference type="ChEBI" id="CHEBI:456215"/>
        <dbReference type="EC" id="6.1.1.11"/>
    </reaction>
</comment>
<keyword evidence="15" id="KW-0175">Coiled coil</keyword>
<dbReference type="Pfam" id="PF00587">
    <property type="entry name" value="tRNA-synt_2b"/>
    <property type="match status" value="1"/>
</dbReference>
<evidence type="ECO:0000256" key="10">
    <source>
        <dbReference type="ARBA" id="ARBA00047929"/>
    </source>
</evidence>
<dbReference type="HAMAP" id="MF_00176">
    <property type="entry name" value="Ser_tRNA_synth_type1"/>
    <property type="match status" value="1"/>
</dbReference>
<feature type="binding site" evidence="12 14">
    <location>
        <begin position="260"/>
        <end position="262"/>
    </location>
    <ligand>
        <name>ATP</name>
        <dbReference type="ChEBI" id="CHEBI:30616"/>
    </ligand>
</feature>
<feature type="domain" description="Aminoacyl-transfer RNA synthetases class-II family profile" evidence="16">
    <location>
        <begin position="171"/>
        <end position="406"/>
    </location>
</feature>